<keyword evidence="14" id="KW-0067">ATP-binding</keyword>
<keyword evidence="17" id="KW-0411">Iron-sulfur</keyword>
<evidence type="ECO:0000256" key="12">
    <source>
        <dbReference type="ARBA" id="ARBA00022741"/>
    </source>
</evidence>
<dbReference type="Gene3D" id="6.10.340.10">
    <property type="match status" value="1"/>
</dbReference>
<protein>
    <recommendedName>
        <fullName evidence="6">Oxygen sensor histidine kinase NreB</fullName>
        <ecNumber evidence="5">2.7.13.3</ecNumber>
    </recommendedName>
    <alternativeName>
        <fullName evidence="19">Nitrogen regulation protein B</fullName>
    </alternativeName>
</protein>
<accession>A0A841GUW1</accession>
<dbReference type="CDD" id="cd06225">
    <property type="entry name" value="HAMP"/>
    <property type="match status" value="1"/>
</dbReference>
<evidence type="ECO:0000256" key="7">
    <source>
        <dbReference type="ARBA" id="ARBA00022485"/>
    </source>
</evidence>
<dbReference type="RefSeq" id="WP_170037897.1">
    <property type="nucleotide sequence ID" value="NZ_JABDTL010000002.1"/>
</dbReference>
<keyword evidence="7" id="KW-0004">4Fe-4S</keyword>
<keyword evidence="20" id="KW-0175">Coiled coil</keyword>
<feature type="region of interest" description="Disordered" evidence="21">
    <location>
        <begin position="343"/>
        <end position="364"/>
    </location>
</feature>
<evidence type="ECO:0000256" key="5">
    <source>
        <dbReference type="ARBA" id="ARBA00012438"/>
    </source>
</evidence>
<dbReference type="AlphaFoldDB" id="A0A841GUW1"/>
<evidence type="ECO:0000256" key="4">
    <source>
        <dbReference type="ARBA" id="ARBA00004496"/>
    </source>
</evidence>
<keyword evidence="9" id="KW-0597">Phosphoprotein</keyword>
<evidence type="ECO:0000259" key="24">
    <source>
        <dbReference type="PROSITE" id="PS50885"/>
    </source>
</evidence>
<keyword evidence="15" id="KW-0408">Iron</keyword>
<reference evidence="25 26" key="1">
    <citation type="submission" date="2020-08" db="EMBL/GenBank/DDBJ databases">
        <title>Genomic Encyclopedia of Type Strains, Phase IV (KMG-IV): sequencing the most valuable type-strain genomes for metagenomic binning, comparative biology and taxonomic classification.</title>
        <authorList>
            <person name="Goeker M."/>
        </authorList>
    </citation>
    <scope>NUCLEOTIDE SEQUENCE [LARGE SCALE GENOMIC DNA]</scope>
    <source>
        <strain evidence="25 26">DSM 29007</strain>
    </source>
</reference>
<evidence type="ECO:0000256" key="1">
    <source>
        <dbReference type="ARBA" id="ARBA00000085"/>
    </source>
</evidence>
<feature type="transmembrane region" description="Helical" evidence="22">
    <location>
        <begin position="71"/>
        <end position="91"/>
    </location>
</feature>
<evidence type="ECO:0000313" key="25">
    <source>
        <dbReference type="EMBL" id="MBB6069298.1"/>
    </source>
</evidence>
<dbReference type="InterPro" id="IPR003594">
    <property type="entry name" value="HATPase_dom"/>
</dbReference>
<evidence type="ECO:0000256" key="19">
    <source>
        <dbReference type="ARBA" id="ARBA00030800"/>
    </source>
</evidence>
<sequence length="364" mass="39338">MTPDRDPDPPPEPETRVPRVVRALLRVPLFYKILIANAALVLVGTIFGSMVTSRYVRAHPAASTQELVSSLAVAGICATVLVNALILKLALEPLDALERTAARVQGGSLDARVPYSAVADRELDRLTHTFNGMLDAAETSRERLREVASRALTAAEEERKRIARELHDETAQLLAALLIRIRVVRNAGDPHAVATLLEDMRREIGQALEGVRRFARGLRPPALDELGLVPAIESHLRSLREISPVHITLDAELARDERLAPEAELAVYRIVQEALSNMLRHSAATHAAVAVRREAGRLVVTVDDDGRGFSVADTMAAGTGLGLFGMSERAAYLGGRVEVRSEPGAGTRVRAEIPAPDAPPRVPG</sequence>
<dbReference type="Pfam" id="PF00672">
    <property type="entry name" value="HAMP"/>
    <property type="match status" value="1"/>
</dbReference>
<dbReference type="PRINTS" id="PR00344">
    <property type="entry name" value="BCTRLSENSOR"/>
</dbReference>
<dbReference type="PROSITE" id="PS50109">
    <property type="entry name" value="HIS_KIN"/>
    <property type="match status" value="1"/>
</dbReference>
<dbReference type="InterPro" id="IPR003660">
    <property type="entry name" value="HAMP_dom"/>
</dbReference>
<evidence type="ECO:0000256" key="22">
    <source>
        <dbReference type="SAM" id="Phobius"/>
    </source>
</evidence>
<dbReference type="InterPro" id="IPR050482">
    <property type="entry name" value="Sensor_HK_TwoCompSys"/>
</dbReference>
<keyword evidence="8" id="KW-0963">Cytoplasm</keyword>
<proteinExistence type="predicted"/>
<evidence type="ECO:0000256" key="8">
    <source>
        <dbReference type="ARBA" id="ARBA00022490"/>
    </source>
</evidence>
<keyword evidence="12" id="KW-0547">Nucleotide-binding</keyword>
<evidence type="ECO:0000256" key="14">
    <source>
        <dbReference type="ARBA" id="ARBA00022840"/>
    </source>
</evidence>
<feature type="coiled-coil region" evidence="20">
    <location>
        <begin position="145"/>
        <end position="172"/>
    </location>
</feature>
<dbReference type="EC" id="2.7.13.3" evidence="5"/>
<dbReference type="Pfam" id="PF02518">
    <property type="entry name" value="HATPase_c"/>
    <property type="match status" value="1"/>
</dbReference>
<evidence type="ECO:0000256" key="18">
    <source>
        <dbReference type="ARBA" id="ARBA00024827"/>
    </source>
</evidence>
<dbReference type="InterPro" id="IPR004358">
    <property type="entry name" value="Sig_transdc_His_kin-like_C"/>
</dbReference>
<dbReference type="Proteomes" id="UP000582837">
    <property type="component" value="Unassembled WGS sequence"/>
</dbReference>
<dbReference type="PANTHER" id="PTHR24421">
    <property type="entry name" value="NITRATE/NITRITE SENSOR PROTEIN NARX-RELATED"/>
    <property type="match status" value="1"/>
</dbReference>
<keyword evidence="22" id="KW-0472">Membrane</keyword>
<comment type="cofactor">
    <cofactor evidence="2">
        <name>[4Fe-4S] cluster</name>
        <dbReference type="ChEBI" id="CHEBI:49883"/>
    </cofactor>
</comment>
<comment type="caution">
    <text evidence="25">The sequence shown here is derived from an EMBL/GenBank/DDBJ whole genome shotgun (WGS) entry which is preliminary data.</text>
</comment>
<comment type="function">
    <text evidence="18">Member of the two-component regulatory system NreB/NreC involved in the control of dissimilatory nitrate/nitrite reduction in response to oxygen. NreB functions as a direct oxygen sensor histidine kinase which is autophosphorylated, in the absence of oxygen, probably at the conserved histidine residue, and transfers its phosphate group probably to a conserved aspartate residue of NreC. NreB/NreC activates the expression of the nitrate (narGHJI) and nitrite (nir) reductase operons, as well as the putative nitrate transporter gene narT.</text>
</comment>
<keyword evidence="10 25" id="KW-0808">Transferase</keyword>
<dbReference type="GO" id="GO:0046983">
    <property type="term" value="F:protein dimerization activity"/>
    <property type="evidence" value="ECO:0007669"/>
    <property type="project" value="InterPro"/>
</dbReference>
<comment type="catalytic activity">
    <reaction evidence="1">
        <text>ATP + protein L-histidine = ADP + protein N-phospho-L-histidine.</text>
        <dbReference type="EC" id="2.7.13.3"/>
    </reaction>
</comment>
<evidence type="ECO:0000256" key="21">
    <source>
        <dbReference type="SAM" id="MobiDB-lite"/>
    </source>
</evidence>
<dbReference type="GO" id="GO:0000155">
    <property type="term" value="F:phosphorelay sensor kinase activity"/>
    <property type="evidence" value="ECO:0007669"/>
    <property type="project" value="InterPro"/>
</dbReference>
<evidence type="ECO:0000256" key="16">
    <source>
        <dbReference type="ARBA" id="ARBA00023012"/>
    </source>
</evidence>
<dbReference type="PANTHER" id="PTHR24421:SF10">
    <property type="entry name" value="NITRATE_NITRITE SENSOR PROTEIN NARQ"/>
    <property type="match status" value="1"/>
</dbReference>
<dbReference type="Pfam" id="PF07730">
    <property type="entry name" value="HisKA_3"/>
    <property type="match status" value="1"/>
</dbReference>
<keyword evidence="13 25" id="KW-0418">Kinase</keyword>
<evidence type="ECO:0000259" key="23">
    <source>
        <dbReference type="PROSITE" id="PS50109"/>
    </source>
</evidence>
<dbReference type="EMBL" id="JACHIA010000002">
    <property type="protein sequence ID" value="MBB6069298.1"/>
    <property type="molecule type" value="Genomic_DNA"/>
</dbReference>
<evidence type="ECO:0000256" key="17">
    <source>
        <dbReference type="ARBA" id="ARBA00023014"/>
    </source>
</evidence>
<dbReference type="GO" id="GO:0051539">
    <property type="term" value="F:4 iron, 4 sulfur cluster binding"/>
    <property type="evidence" value="ECO:0007669"/>
    <property type="project" value="UniProtKB-KW"/>
</dbReference>
<keyword evidence="11" id="KW-0479">Metal-binding</keyword>
<dbReference type="PROSITE" id="PS50885">
    <property type="entry name" value="HAMP"/>
    <property type="match status" value="1"/>
</dbReference>
<evidence type="ECO:0000256" key="9">
    <source>
        <dbReference type="ARBA" id="ARBA00022553"/>
    </source>
</evidence>
<dbReference type="SUPFAM" id="SSF55874">
    <property type="entry name" value="ATPase domain of HSP90 chaperone/DNA topoisomerase II/histidine kinase"/>
    <property type="match status" value="1"/>
</dbReference>
<evidence type="ECO:0000313" key="26">
    <source>
        <dbReference type="Proteomes" id="UP000582837"/>
    </source>
</evidence>
<gene>
    <name evidence="25" type="ORF">HNQ61_000913</name>
</gene>
<dbReference type="InterPro" id="IPR011712">
    <property type="entry name" value="Sig_transdc_His_kin_sub3_dim/P"/>
</dbReference>
<comment type="subcellular location">
    <subcellularLocation>
        <location evidence="4">Cytoplasm</location>
    </subcellularLocation>
    <subcellularLocation>
        <location evidence="3">Membrane</location>
    </subcellularLocation>
</comment>
<dbReference type="GO" id="GO:0005737">
    <property type="term" value="C:cytoplasm"/>
    <property type="evidence" value="ECO:0007669"/>
    <property type="project" value="UniProtKB-SubCell"/>
</dbReference>
<dbReference type="GO" id="GO:0005524">
    <property type="term" value="F:ATP binding"/>
    <property type="evidence" value="ECO:0007669"/>
    <property type="project" value="UniProtKB-KW"/>
</dbReference>
<evidence type="ECO:0000256" key="13">
    <source>
        <dbReference type="ARBA" id="ARBA00022777"/>
    </source>
</evidence>
<keyword evidence="22" id="KW-1133">Transmembrane helix</keyword>
<evidence type="ECO:0000256" key="15">
    <source>
        <dbReference type="ARBA" id="ARBA00023004"/>
    </source>
</evidence>
<feature type="domain" description="HAMP" evidence="24">
    <location>
        <begin position="88"/>
        <end position="142"/>
    </location>
</feature>
<keyword evidence="22" id="KW-0812">Transmembrane</keyword>
<dbReference type="GO" id="GO:0046872">
    <property type="term" value="F:metal ion binding"/>
    <property type="evidence" value="ECO:0007669"/>
    <property type="project" value="UniProtKB-KW"/>
</dbReference>
<feature type="transmembrane region" description="Helical" evidence="22">
    <location>
        <begin position="29"/>
        <end position="51"/>
    </location>
</feature>
<dbReference type="SMART" id="SM00387">
    <property type="entry name" value="HATPase_c"/>
    <property type="match status" value="1"/>
</dbReference>
<evidence type="ECO:0000256" key="11">
    <source>
        <dbReference type="ARBA" id="ARBA00022723"/>
    </source>
</evidence>
<evidence type="ECO:0000256" key="10">
    <source>
        <dbReference type="ARBA" id="ARBA00022679"/>
    </source>
</evidence>
<keyword evidence="16" id="KW-0902">Two-component regulatory system</keyword>
<dbReference type="GO" id="GO:0016020">
    <property type="term" value="C:membrane"/>
    <property type="evidence" value="ECO:0007669"/>
    <property type="project" value="UniProtKB-SubCell"/>
</dbReference>
<feature type="domain" description="Histidine kinase" evidence="23">
    <location>
        <begin position="161"/>
        <end position="357"/>
    </location>
</feature>
<evidence type="ECO:0000256" key="2">
    <source>
        <dbReference type="ARBA" id="ARBA00001966"/>
    </source>
</evidence>
<dbReference type="InterPro" id="IPR036890">
    <property type="entry name" value="HATPase_C_sf"/>
</dbReference>
<dbReference type="Gene3D" id="1.20.5.1930">
    <property type="match status" value="1"/>
</dbReference>
<dbReference type="Gene3D" id="3.30.565.10">
    <property type="entry name" value="Histidine kinase-like ATPase, C-terminal domain"/>
    <property type="match status" value="1"/>
</dbReference>
<evidence type="ECO:0000256" key="3">
    <source>
        <dbReference type="ARBA" id="ARBA00004370"/>
    </source>
</evidence>
<evidence type="ECO:0000256" key="6">
    <source>
        <dbReference type="ARBA" id="ARBA00017322"/>
    </source>
</evidence>
<organism evidence="25 26">
    <name type="scientific">Longimicrobium terrae</name>
    <dbReference type="NCBI Taxonomy" id="1639882"/>
    <lineage>
        <taxon>Bacteria</taxon>
        <taxon>Pseudomonadati</taxon>
        <taxon>Gemmatimonadota</taxon>
        <taxon>Longimicrobiia</taxon>
        <taxon>Longimicrobiales</taxon>
        <taxon>Longimicrobiaceae</taxon>
        <taxon>Longimicrobium</taxon>
    </lineage>
</organism>
<dbReference type="InterPro" id="IPR005467">
    <property type="entry name" value="His_kinase_dom"/>
</dbReference>
<keyword evidence="26" id="KW-1185">Reference proteome</keyword>
<evidence type="ECO:0000256" key="20">
    <source>
        <dbReference type="SAM" id="Coils"/>
    </source>
</evidence>
<name>A0A841GUW1_9BACT</name>
<dbReference type="CDD" id="cd16917">
    <property type="entry name" value="HATPase_UhpB-NarQ-NarX-like"/>
    <property type="match status" value="1"/>
</dbReference>
<dbReference type="SMART" id="SM00304">
    <property type="entry name" value="HAMP"/>
    <property type="match status" value="1"/>
</dbReference>